<name>A0A286AEY9_9SPHI</name>
<feature type="transmembrane region" description="Helical" evidence="1">
    <location>
        <begin position="61"/>
        <end position="81"/>
    </location>
</feature>
<dbReference type="Proteomes" id="UP000219281">
    <property type="component" value="Unassembled WGS sequence"/>
</dbReference>
<dbReference type="AlphaFoldDB" id="A0A286AEY9"/>
<dbReference type="OrthoDB" id="771794at2"/>
<proteinExistence type="predicted"/>
<keyword evidence="1" id="KW-0472">Membrane</keyword>
<accession>A0A286AEY9</accession>
<keyword evidence="3" id="KW-1185">Reference proteome</keyword>
<reference evidence="3" key="1">
    <citation type="submission" date="2017-09" db="EMBL/GenBank/DDBJ databases">
        <authorList>
            <person name="Varghese N."/>
            <person name="Submissions S."/>
        </authorList>
    </citation>
    <scope>NUCLEOTIDE SEQUENCE [LARGE SCALE GENOMIC DNA]</scope>
    <source>
        <strain evidence="3">CGMCC 1.12803</strain>
    </source>
</reference>
<dbReference type="EMBL" id="OCMT01000005">
    <property type="protein sequence ID" value="SOD20474.1"/>
    <property type="molecule type" value="Genomic_DNA"/>
</dbReference>
<keyword evidence="1" id="KW-0812">Transmembrane</keyword>
<sequence>MKSSYKILLGGLALFGIITLATSSLHYDADGADEYGFPFNFYTKVSGYSLITKQGNTSTDFSPLALIGDIALAFLTSWLILKLTNKFNAKKIRSK</sequence>
<evidence type="ECO:0000313" key="3">
    <source>
        <dbReference type="Proteomes" id="UP000219281"/>
    </source>
</evidence>
<gene>
    <name evidence="2" type="ORF">SAMN06297358_4197</name>
</gene>
<evidence type="ECO:0000256" key="1">
    <source>
        <dbReference type="SAM" id="Phobius"/>
    </source>
</evidence>
<dbReference type="RefSeq" id="WP_097133977.1">
    <property type="nucleotide sequence ID" value="NZ_OCMT01000005.1"/>
</dbReference>
<evidence type="ECO:0000313" key="2">
    <source>
        <dbReference type="EMBL" id="SOD20474.1"/>
    </source>
</evidence>
<organism evidence="2 3">
    <name type="scientific">Pedobacter xixiisoli</name>
    <dbReference type="NCBI Taxonomy" id="1476464"/>
    <lineage>
        <taxon>Bacteria</taxon>
        <taxon>Pseudomonadati</taxon>
        <taxon>Bacteroidota</taxon>
        <taxon>Sphingobacteriia</taxon>
        <taxon>Sphingobacteriales</taxon>
        <taxon>Sphingobacteriaceae</taxon>
        <taxon>Pedobacter</taxon>
    </lineage>
</organism>
<keyword evidence="1" id="KW-1133">Transmembrane helix</keyword>
<protein>
    <submittedName>
        <fullName evidence="2">Uncharacterized protein</fullName>
    </submittedName>
</protein>